<organism evidence="6 7">
    <name type="scientific">Neorhizobium galegae bv. officinalis</name>
    <dbReference type="NCBI Taxonomy" id="323656"/>
    <lineage>
        <taxon>Bacteria</taxon>
        <taxon>Pseudomonadati</taxon>
        <taxon>Pseudomonadota</taxon>
        <taxon>Alphaproteobacteria</taxon>
        <taxon>Hyphomicrobiales</taxon>
        <taxon>Rhizobiaceae</taxon>
        <taxon>Rhizobium/Agrobacterium group</taxon>
        <taxon>Neorhizobium</taxon>
    </lineage>
</organism>
<evidence type="ECO:0000256" key="2">
    <source>
        <dbReference type="ARBA" id="ARBA00023125"/>
    </source>
</evidence>
<evidence type="ECO:0000256" key="3">
    <source>
        <dbReference type="ARBA" id="ARBA00023163"/>
    </source>
</evidence>
<evidence type="ECO:0000313" key="6">
    <source>
        <dbReference type="EMBL" id="CDZ39625.1"/>
    </source>
</evidence>
<keyword evidence="3" id="KW-0804">Transcription</keyword>
<dbReference type="EMBL" id="CCRH01000017">
    <property type="protein sequence ID" value="CDZ39625.1"/>
    <property type="molecule type" value="Genomic_DNA"/>
</dbReference>
<dbReference type="PROSITE" id="PS01124">
    <property type="entry name" value="HTH_ARAC_FAMILY_2"/>
    <property type="match status" value="1"/>
</dbReference>
<proteinExistence type="predicted"/>
<dbReference type="Pfam" id="PF02311">
    <property type="entry name" value="AraC_binding"/>
    <property type="match status" value="1"/>
</dbReference>
<reference evidence="6 7" key="1">
    <citation type="submission" date="2014-08" db="EMBL/GenBank/DDBJ databases">
        <authorList>
            <person name="Chen Y.-H."/>
        </authorList>
    </citation>
    <scope>NUCLEOTIDE SEQUENCE [LARGE SCALE GENOMIC DNA]</scope>
</reference>
<dbReference type="SUPFAM" id="SSF46689">
    <property type="entry name" value="Homeodomain-like"/>
    <property type="match status" value="2"/>
</dbReference>
<dbReference type="InterPro" id="IPR014710">
    <property type="entry name" value="RmlC-like_jellyroll"/>
</dbReference>
<name>A0A0T7FX88_NEOGA</name>
<dbReference type="Gene3D" id="1.10.10.60">
    <property type="entry name" value="Homeodomain-like"/>
    <property type="match status" value="2"/>
</dbReference>
<dbReference type="RefSeq" id="WP_046668837.1">
    <property type="nucleotide sequence ID" value="NZ_CCRH01000017.1"/>
</dbReference>
<sequence length="278" mass="29895">MRAKGRNGFRVFRCGMAGVQAVVARSDHHFARHTHDQYGIGVIESGAQKSASGRGPVEAGAGDVITVNPGEVHDGAPIGDEGRFWQMLYFDPDVIAGAAADILQGRSGDFEFADPVLRQMPQAATMRQLFTAMTAEEAGAELRRQELLLTLLAEVMRKAPEPKPVPQAIRAARARIDDDPAEAVTLADLAHLAGLSQFQLLRAFDRVMGLTPHAYLIQRRVQLARKLIAGGTALAEAALASGFADQSHMTRIFTRSFGLSPHLYAVSMRPAQASSGPC</sequence>
<feature type="domain" description="HTH araC/xylS-type" evidence="5">
    <location>
        <begin position="170"/>
        <end position="267"/>
    </location>
</feature>
<dbReference type="InterPro" id="IPR018060">
    <property type="entry name" value="HTH_AraC"/>
</dbReference>
<dbReference type="SMART" id="SM00342">
    <property type="entry name" value="HTH_ARAC"/>
    <property type="match status" value="1"/>
</dbReference>
<dbReference type="Pfam" id="PF12833">
    <property type="entry name" value="HTH_18"/>
    <property type="match status" value="1"/>
</dbReference>
<dbReference type="SUPFAM" id="SSF51215">
    <property type="entry name" value="Regulatory protein AraC"/>
    <property type="match status" value="1"/>
</dbReference>
<evidence type="ECO:0000313" key="7">
    <source>
        <dbReference type="Proteomes" id="UP000046176"/>
    </source>
</evidence>
<dbReference type="PANTHER" id="PTHR46796">
    <property type="entry name" value="HTH-TYPE TRANSCRIPTIONAL ACTIVATOR RHAS-RELATED"/>
    <property type="match status" value="1"/>
</dbReference>
<protein>
    <submittedName>
        <fullName evidence="6">L-rhamnose operon transcriptional activator RhaR</fullName>
    </submittedName>
</protein>
<keyword evidence="2" id="KW-0238">DNA-binding</keyword>
<evidence type="ECO:0000256" key="4">
    <source>
        <dbReference type="SAM" id="MobiDB-lite"/>
    </source>
</evidence>
<dbReference type="OrthoDB" id="110167at2"/>
<dbReference type="InterPro" id="IPR037923">
    <property type="entry name" value="HTH-like"/>
</dbReference>
<dbReference type="InterPro" id="IPR009057">
    <property type="entry name" value="Homeodomain-like_sf"/>
</dbReference>
<dbReference type="Gene3D" id="2.60.120.10">
    <property type="entry name" value="Jelly Rolls"/>
    <property type="match status" value="1"/>
</dbReference>
<evidence type="ECO:0000256" key="1">
    <source>
        <dbReference type="ARBA" id="ARBA00023015"/>
    </source>
</evidence>
<dbReference type="AlphaFoldDB" id="A0A0T7FX88"/>
<evidence type="ECO:0000259" key="5">
    <source>
        <dbReference type="PROSITE" id="PS01124"/>
    </source>
</evidence>
<dbReference type="GO" id="GO:0003700">
    <property type="term" value="F:DNA-binding transcription factor activity"/>
    <property type="evidence" value="ECO:0007669"/>
    <property type="project" value="InterPro"/>
</dbReference>
<feature type="region of interest" description="Disordered" evidence="4">
    <location>
        <begin position="49"/>
        <end position="68"/>
    </location>
</feature>
<dbReference type="Proteomes" id="UP000046176">
    <property type="component" value="Unassembled WGS sequence"/>
</dbReference>
<dbReference type="InterPro" id="IPR050204">
    <property type="entry name" value="AraC_XylS_family_regulators"/>
</dbReference>
<dbReference type="GO" id="GO:0043565">
    <property type="term" value="F:sequence-specific DNA binding"/>
    <property type="evidence" value="ECO:0007669"/>
    <property type="project" value="InterPro"/>
</dbReference>
<accession>A0A0T7FX88</accession>
<dbReference type="InterPro" id="IPR003313">
    <property type="entry name" value="AraC-bd"/>
</dbReference>
<gene>
    <name evidence="6" type="primary">rhaR</name>
    <name evidence="6" type="ORF">NGAL_HAMBI1145_49710</name>
</gene>
<dbReference type="PANTHER" id="PTHR46796:SF2">
    <property type="entry name" value="TRANSCRIPTIONAL REGULATORY PROTEIN"/>
    <property type="match status" value="1"/>
</dbReference>
<keyword evidence="1" id="KW-0805">Transcription regulation</keyword>